<evidence type="ECO:0000313" key="8">
    <source>
        <dbReference type="Proteomes" id="UP000784880"/>
    </source>
</evidence>
<dbReference type="PROSITE" id="PS50893">
    <property type="entry name" value="ABC_TRANSPORTER_2"/>
    <property type="match status" value="1"/>
</dbReference>
<reference evidence="7 8" key="1">
    <citation type="submission" date="2021-06" db="EMBL/GenBank/DDBJ databases">
        <title>Bacillus sp. RD4P76, an endophyte from a halophyte.</title>
        <authorList>
            <person name="Sun J.-Q."/>
        </authorList>
    </citation>
    <scope>NUCLEOTIDE SEQUENCE [LARGE SCALE GENOMIC DNA]</scope>
    <source>
        <strain evidence="7 8">CGMCC 1.15917</strain>
    </source>
</reference>
<gene>
    <name evidence="7" type="ORF">KS419_14705</name>
</gene>
<dbReference type="InterPro" id="IPR018449">
    <property type="entry name" value="NIL_domain"/>
</dbReference>
<evidence type="ECO:0000256" key="5">
    <source>
        <dbReference type="ARBA" id="ARBA00023136"/>
    </source>
</evidence>
<sequence length="341" mass="37962">MISLTNLVKTYHTRDGQVTAVDSIDLTIDEGEIFGIIGYSGAGKSTLIRLLNMLETPSSGNVMIAGKNMNHLSNKQLRKARQEIGMIFQHFNLLWSRTVKENIAFPLEIKGVPKEEREKRVNELIGLVGLEGRGESYPSQLSGGQKQRVGIARALANNPKVLLCDEATSALDPKTTDSILELLVDINKKLGLTIVLITHEMHVIRKICHRVAVMEEGRIVEQGNVLEVFKKPKELMTKEFVKQVTEPEETEEALKQLFKDNGIGHVLQLTFVGGEAKKPLINTIIKSYDVTVNILQGKISQTQNGPYGSLFISVEGDKDEIDRVQDFIRGQQVEVEVIHGE</sequence>
<dbReference type="InterPro" id="IPR041701">
    <property type="entry name" value="MetN_ABC"/>
</dbReference>
<dbReference type="InterPro" id="IPR017871">
    <property type="entry name" value="ABC_transporter-like_CS"/>
</dbReference>
<dbReference type="Pfam" id="PF09383">
    <property type="entry name" value="NIL"/>
    <property type="match status" value="1"/>
</dbReference>
<dbReference type="SMART" id="SM00382">
    <property type="entry name" value="AAA"/>
    <property type="match status" value="1"/>
</dbReference>
<dbReference type="Pfam" id="PF00005">
    <property type="entry name" value="ABC_tran"/>
    <property type="match status" value="1"/>
</dbReference>
<keyword evidence="7" id="KW-0067">ATP-binding</keyword>
<evidence type="ECO:0000256" key="1">
    <source>
        <dbReference type="ARBA" id="ARBA00022448"/>
    </source>
</evidence>
<proteinExistence type="predicted"/>
<evidence type="ECO:0000256" key="3">
    <source>
        <dbReference type="ARBA" id="ARBA00022967"/>
    </source>
</evidence>
<comment type="caution">
    <text evidence="7">The sequence shown here is derived from an EMBL/GenBank/DDBJ whole genome shotgun (WGS) entry which is preliminary data.</text>
</comment>
<keyword evidence="8" id="KW-1185">Reference proteome</keyword>
<keyword evidence="7" id="KW-0547">Nucleotide-binding</keyword>
<dbReference type="PANTHER" id="PTHR43166">
    <property type="entry name" value="AMINO ACID IMPORT ATP-BINDING PROTEIN"/>
    <property type="match status" value="1"/>
</dbReference>
<organism evidence="7 8">
    <name type="scientific">Evansella tamaricis</name>
    <dbReference type="NCBI Taxonomy" id="2069301"/>
    <lineage>
        <taxon>Bacteria</taxon>
        <taxon>Bacillati</taxon>
        <taxon>Bacillota</taxon>
        <taxon>Bacilli</taxon>
        <taxon>Bacillales</taxon>
        <taxon>Bacillaceae</taxon>
        <taxon>Evansella</taxon>
    </lineage>
</organism>
<dbReference type="RefSeq" id="WP_217067153.1">
    <property type="nucleotide sequence ID" value="NZ_JAHQCS010000120.1"/>
</dbReference>
<evidence type="ECO:0000313" key="7">
    <source>
        <dbReference type="EMBL" id="MBU9712978.1"/>
    </source>
</evidence>
<keyword evidence="2" id="KW-1003">Cell membrane</keyword>
<dbReference type="GO" id="GO:0005524">
    <property type="term" value="F:ATP binding"/>
    <property type="evidence" value="ECO:0007669"/>
    <property type="project" value="UniProtKB-KW"/>
</dbReference>
<dbReference type="PROSITE" id="PS00211">
    <property type="entry name" value="ABC_TRANSPORTER_1"/>
    <property type="match status" value="1"/>
</dbReference>
<evidence type="ECO:0000256" key="2">
    <source>
        <dbReference type="ARBA" id="ARBA00022475"/>
    </source>
</evidence>
<keyword evidence="5" id="KW-0472">Membrane</keyword>
<protein>
    <submittedName>
        <fullName evidence="7">Methionine ABC transporter ATP-binding protein</fullName>
    </submittedName>
</protein>
<dbReference type="PANTHER" id="PTHR43166:SF36">
    <property type="entry name" value="METHIONINE IMPORT ATP-BINDING PROTEIN METN 2"/>
    <property type="match status" value="1"/>
</dbReference>
<dbReference type="SMART" id="SM00930">
    <property type="entry name" value="NIL"/>
    <property type="match status" value="1"/>
</dbReference>
<accession>A0ABS6JH71</accession>
<dbReference type="CDD" id="cd03258">
    <property type="entry name" value="ABC_MetN_methionine_transporter"/>
    <property type="match status" value="1"/>
</dbReference>
<evidence type="ECO:0000259" key="6">
    <source>
        <dbReference type="PROSITE" id="PS50893"/>
    </source>
</evidence>
<dbReference type="InterPro" id="IPR003439">
    <property type="entry name" value="ABC_transporter-like_ATP-bd"/>
</dbReference>
<dbReference type="EMBL" id="JAHQCS010000120">
    <property type="protein sequence ID" value="MBU9712978.1"/>
    <property type="molecule type" value="Genomic_DNA"/>
</dbReference>
<dbReference type="Proteomes" id="UP000784880">
    <property type="component" value="Unassembled WGS sequence"/>
</dbReference>
<keyword evidence="1" id="KW-0813">Transport</keyword>
<keyword evidence="4" id="KW-0029">Amino-acid transport</keyword>
<evidence type="ECO:0000256" key="4">
    <source>
        <dbReference type="ARBA" id="ARBA00022970"/>
    </source>
</evidence>
<keyword evidence="3" id="KW-1278">Translocase</keyword>
<dbReference type="InterPro" id="IPR050086">
    <property type="entry name" value="MetN_ABC_transporter-like"/>
</dbReference>
<feature type="domain" description="ABC transporter" evidence="6">
    <location>
        <begin position="2"/>
        <end position="241"/>
    </location>
</feature>
<name>A0ABS6JH71_9BACI</name>
<dbReference type="InterPro" id="IPR003593">
    <property type="entry name" value="AAA+_ATPase"/>
</dbReference>